<keyword evidence="3" id="KW-1185">Reference proteome</keyword>
<feature type="transmembrane region" description="Helical" evidence="1">
    <location>
        <begin position="12"/>
        <end position="35"/>
    </location>
</feature>
<keyword evidence="1" id="KW-0812">Transmembrane</keyword>
<evidence type="ECO:0008006" key="4">
    <source>
        <dbReference type="Google" id="ProtNLM"/>
    </source>
</evidence>
<comment type="caution">
    <text evidence="2">The sequence shown here is derived from an EMBL/GenBank/DDBJ whole genome shotgun (WGS) entry which is preliminary data.</text>
</comment>
<accession>A0ABP9UT56</accession>
<dbReference type="Proteomes" id="UP001476282">
    <property type="component" value="Unassembled WGS sequence"/>
</dbReference>
<proteinExistence type="predicted"/>
<organism evidence="2 3">
    <name type="scientific">Haloferula sargassicola</name>
    <dbReference type="NCBI Taxonomy" id="490096"/>
    <lineage>
        <taxon>Bacteria</taxon>
        <taxon>Pseudomonadati</taxon>
        <taxon>Verrucomicrobiota</taxon>
        <taxon>Verrucomicrobiia</taxon>
        <taxon>Verrucomicrobiales</taxon>
        <taxon>Verrucomicrobiaceae</taxon>
        <taxon>Haloferula</taxon>
    </lineage>
</organism>
<sequence length="206" mass="22257">MSQEALPPKKKGSCLVIGLVAVLVVGIAAGAAWWWHNRPIQPVKLSAAEVQVVEEKVDAIQGGEVPKAERVDPTYEKGVREIVLTERELNGLLNQNTTLGDKLKFELVPNAVHARVETDLDPDLPLVGGKRLKARARFLITQDEAGPHFVIDDVTVWGVSLPNDWLAGLKGRDLIGESLGSGNGHGLAGVESMKVDSGAIRIRLRE</sequence>
<name>A0ABP9UT56_9BACT</name>
<protein>
    <recommendedName>
        <fullName evidence="4">DUF2993 domain-containing protein</fullName>
    </recommendedName>
</protein>
<gene>
    <name evidence="2" type="ORF">Hsar01_03961</name>
</gene>
<dbReference type="RefSeq" id="WP_353568823.1">
    <property type="nucleotide sequence ID" value="NZ_BAABRI010000032.1"/>
</dbReference>
<evidence type="ECO:0000313" key="3">
    <source>
        <dbReference type="Proteomes" id="UP001476282"/>
    </source>
</evidence>
<evidence type="ECO:0000256" key="1">
    <source>
        <dbReference type="SAM" id="Phobius"/>
    </source>
</evidence>
<dbReference type="EMBL" id="BAABRI010000032">
    <property type="protein sequence ID" value="GAA5484715.1"/>
    <property type="molecule type" value="Genomic_DNA"/>
</dbReference>
<keyword evidence="1" id="KW-1133">Transmembrane helix</keyword>
<evidence type="ECO:0000313" key="2">
    <source>
        <dbReference type="EMBL" id="GAA5484715.1"/>
    </source>
</evidence>
<keyword evidence="1" id="KW-0472">Membrane</keyword>
<reference evidence="2 3" key="1">
    <citation type="submission" date="2024-02" db="EMBL/GenBank/DDBJ databases">
        <title>Haloferula sargassicola NBRC 104335.</title>
        <authorList>
            <person name="Ichikawa N."/>
            <person name="Katano-Makiyama Y."/>
            <person name="Hidaka K."/>
        </authorList>
    </citation>
    <scope>NUCLEOTIDE SEQUENCE [LARGE SCALE GENOMIC DNA]</scope>
    <source>
        <strain evidence="2 3">NBRC 104335</strain>
    </source>
</reference>